<accession>A0A7G7MGD4</accession>
<feature type="transmembrane region" description="Helical" evidence="8">
    <location>
        <begin position="241"/>
        <end position="261"/>
    </location>
</feature>
<evidence type="ECO:0000313" key="10">
    <source>
        <dbReference type="Proteomes" id="UP000515728"/>
    </source>
</evidence>
<evidence type="ECO:0000313" key="9">
    <source>
        <dbReference type="EMBL" id="QNG51845.1"/>
    </source>
</evidence>
<name>A0A7G7MGD4_9PSEU</name>
<dbReference type="KEGG" id="ppel:H6H00_27740"/>
<evidence type="ECO:0000256" key="4">
    <source>
        <dbReference type="ARBA" id="ARBA00022692"/>
    </source>
</evidence>
<dbReference type="RefSeq" id="WP_185718597.1">
    <property type="nucleotide sequence ID" value="NZ_BAAAWI010000001.1"/>
</dbReference>
<comment type="subcellular location">
    <subcellularLocation>
        <location evidence="1">Cell membrane</location>
        <topology evidence="1">Multi-pass membrane protein</topology>
    </subcellularLocation>
</comment>
<reference evidence="9 10" key="1">
    <citation type="submission" date="2020-08" db="EMBL/GenBank/DDBJ databases">
        <authorList>
            <person name="Mo P."/>
        </authorList>
    </citation>
    <scope>NUCLEOTIDE SEQUENCE [LARGE SCALE GENOMIC DNA]</scope>
    <source>
        <strain evidence="9 10">CGMCC 4.1532</strain>
    </source>
</reference>
<dbReference type="GO" id="GO:0016758">
    <property type="term" value="F:hexosyltransferase activity"/>
    <property type="evidence" value="ECO:0007669"/>
    <property type="project" value="InterPro"/>
</dbReference>
<keyword evidence="6 8" id="KW-0472">Membrane</keyword>
<evidence type="ECO:0000256" key="1">
    <source>
        <dbReference type="ARBA" id="ARBA00004651"/>
    </source>
</evidence>
<feature type="transmembrane region" description="Helical" evidence="8">
    <location>
        <begin position="66"/>
        <end position="94"/>
    </location>
</feature>
<keyword evidence="5 8" id="KW-1133">Transmembrane helix</keyword>
<feature type="transmembrane region" description="Helical" evidence="8">
    <location>
        <begin position="344"/>
        <end position="362"/>
    </location>
</feature>
<protein>
    <submittedName>
        <fullName evidence="9">DUF2029 domain-containing protein</fullName>
    </submittedName>
</protein>
<dbReference type="EMBL" id="CP060131">
    <property type="protein sequence ID" value="QNG51845.1"/>
    <property type="molecule type" value="Genomic_DNA"/>
</dbReference>
<dbReference type="InterPro" id="IPR018584">
    <property type="entry name" value="GT87"/>
</dbReference>
<dbReference type="Pfam" id="PF09594">
    <property type="entry name" value="GT87"/>
    <property type="match status" value="1"/>
</dbReference>
<keyword evidence="10" id="KW-1185">Reference proteome</keyword>
<evidence type="ECO:0000256" key="2">
    <source>
        <dbReference type="ARBA" id="ARBA00022475"/>
    </source>
</evidence>
<sequence length="367" mass="37595">MNARSAAAVVVAAVLGHAVVLAIWPQAHTLLIDLQVYRAGGESVLAGRPLYGGGVLLDLPFVYPPFAALVFVPLVWLPPPVLAAGWTLLGLVLLAVVVRRCGAAGPLLMAVVALATWLDPVRTTLYLGQINLVLLAVVACDLFGRPGSRWRGVGIGLAAALKLTPLLFVAHLLLTGRIRAAATALGTFAAAGALGFVVAPADSVEYWLRGTFASAGRISDVAGPSNHALAGLLARAGLPDLVPAALLALLTLAVAACLHRRGDDLAAGTLVGLGSAAAAPFAWSHHWVWVVPLVVLLARRASAGERAAAVGLGGVLLATLAVITRLPGPDVGPVPATGAISLWPYAYLALFAAVLAGAVWSLRRTRV</sequence>
<evidence type="ECO:0000256" key="5">
    <source>
        <dbReference type="ARBA" id="ARBA00022989"/>
    </source>
</evidence>
<gene>
    <name evidence="9" type="ORF">H6H00_27740</name>
</gene>
<dbReference type="AlphaFoldDB" id="A0A7G7MGD4"/>
<keyword evidence="2" id="KW-1003">Cell membrane</keyword>
<feature type="transmembrane region" description="Helical" evidence="8">
    <location>
        <begin position="180"/>
        <end position="199"/>
    </location>
</feature>
<proteinExistence type="inferred from homology"/>
<keyword evidence="4 8" id="KW-0812">Transmembrane</keyword>
<dbReference type="GO" id="GO:0005886">
    <property type="term" value="C:plasma membrane"/>
    <property type="evidence" value="ECO:0007669"/>
    <property type="project" value="UniProtKB-SubCell"/>
</dbReference>
<organism evidence="9 10">
    <name type="scientific">Pseudonocardia petroleophila</name>
    <dbReference type="NCBI Taxonomy" id="37331"/>
    <lineage>
        <taxon>Bacteria</taxon>
        <taxon>Bacillati</taxon>
        <taxon>Actinomycetota</taxon>
        <taxon>Actinomycetes</taxon>
        <taxon>Pseudonocardiales</taxon>
        <taxon>Pseudonocardiaceae</taxon>
        <taxon>Pseudonocardia</taxon>
    </lineage>
</organism>
<feature type="transmembrane region" description="Helical" evidence="8">
    <location>
        <begin position="101"/>
        <end position="118"/>
    </location>
</feature>
<dbReference type="Proteomes" id="UP000515728">
    <property type="component" value="Chromosome"/>
</dbReference>
<evidence type="ECO:0000256" key="3">
    <source>
        <dbReference type="ARBA" id="ARBA00022679"/>
    </source>
</evidence>
<evidence type="ECO:0000256" key="7">
    <source>
        <dbReference type="ARBA" id="ARBA00024033"/>
    </source>
</evidence>
<evidence type="ECO:0000256" key="6">
    <source>
        <dbReference type="ARBA" id="ARBA00023136"/>
    </source>
</evidence>
<feature type="transmembrane region" description="Helical" evidence="8">
    <location>
        <begin position="307"/>
        <end position="324"/>
    </location>
</feature>
<keyword evidence="3" id="KW-0808">Transferase</keyword>
<evidence type="ECO:0000256" key="8">
    <source>
        <dbReference type="SAM" id="Phobius"/>
    </source>
</evidence>
<comment type="similarity">
    <text evidence="7">Belongs to the glycosyltransferase 87 family.</text>
</comment>
<feature type="transmembrane region" description="Helical" evidence="8">
    <location>
        <begin position="155"/>
        <end position="174"/>
    </location>
</feature>